<name>A0A1V6SAY1_9EURO</name>
<dbReference type="PANTHER" id="PTHR43283:SF14">
    <property type="entry name" value="BLL8153 PROTEIN"/>
    <property type="match status" value="1"/>
</dbReference>
<comment type="caution">
    <text evidence="3">The sequence shown here is derived from an EMBL/GenBank/DDBJ whole genome shotgun (WGS) entry which is preliminary data.</text>
</comment>
<evidence type="ECO:0000259" key="2">
    <source>
        <dbReference type="Pfam" id="PF00144"/>
    </source>
</evidence>
<dbReference type="InterPro" id="IPR012338">
    <property type="entry name" value="Beta-lactam/transpept-like"/>
</dbReference>
<dbReference type="SUPFAM" id="SSF56601">
    <property type="entry name" value="beta-lactamase/transpeptidase-like"/>
    <property type="match status" value="1"/>
</dbReference>
<dbReference type="InterPro" id="IPR050789">
    <property type="entry name" value="Diverse_Enzym_Activities"/>
</dbReference>
<evidence type="ECO:0000256" key="1">
    <source>
        <dbReference type="SAM" id="SignalP"/>
    </source>
</evidence>
<dbReference type="Proteomes" id="UP000191342">
    <property type="component" value="Unassembled WGS sequence"/>
</dbReference>
<feature type="domain" description="Beta-lactamase-related" evidence="2">
    <location>
        <begin position="114"/>
        <end position="402"/>
    </location>
</feature>
<evidence type="ECO:0000313" key="4">
    <source>
        <dbReference type="Proteomes" id="UP000191342"/>
    </source>
</evidence>
<feature type="chain" id="PRO_5012212657" description="Beta-lactamase-related domain-containing protein" evidence="1">
    <location>
        <begin position="17"/>
        <end position="428"/>
    </location>
</feature>
<dbReference type="AlphaFoldDB" id="A0A1V6SAY1"/>
<gene>
    <name evidence="3" type="ORF">PENFLA_c079G03612</name>
</gene>
<keyword evidence="1" id="KW-0732">Signal</keyword>
<dbReference type="InterPro" id="IPR001466">
    <property type="entry name" value="Beta-lactam-related"/>
</dbReference>
<dbReference type="OrthoDB" id="5946976at2759"/>
<protein>
    <recommendedName>
        <fullName evidence="2">Beta-lactamase-related domain-containing protein</fullName>
    </recommendedName>
</protein>
<dbReference type="Gene3D" id="3.40.710.10">
    <property type="entry name" value="DD-peptidase/beta-lactamase superfamily"/>
    <property type="match status" value="1"/>
</dbReference>
<dbReference type="Pfam" id="PF00144">
    <property type="entry name" value="Beta-lactamase"/>
    <property type="match status" value="1"/>
</dbReference>
<dbReference type="PANTHER" id="PTHR43283">
    <property type="entry name" value="BETA-LACTAMASE-RELATED"/>
    <property type="match status" value="1"/>
</dbReference>
<organism evidence="3 4">
    <name type="scientific">Penicillium flavigenum</name>
    <dbReference type="NCBI Taxonomy" id="254877"/>
    <lineage>
        <taxon>Eukaryota</taxon>
        <taxon>Fungi</taxon>
        <taxon>Dikarya</taxon>
        <taxon>Ascomycota</taxon>
        <taxon>Pezizomycotina</taxon>
        <taxon>Eurotiomycetes</taxon>
        <taxon>Eurotiomycetidae</taxon>
        <taxon>Eurotiales</taxon>
        <taxon>Aspergillaceae</taxon>
        <taxon>Penicillium</taxon>
    </lineage>
</organism>
<accession>A0A1V6SAY1</accession>
<evidence type="ECO:0000313" key="3">
    <source>
        <dbReference type="EMBL" id="OQE11187.1"/>
    </source>
</evidence>
<reference evidence="4" key="1">
    <citation type="journal article" date="2017" name="Nat. Microbiol.">
        <title>Global analysis of biosynthetic gene clusters reveals vast potential of secondary metabolite production in Penicillium species.</title>
        <authorList>
            <person name="Nielsen J.C."/>
            <person name="Grijseels S."/>
            <person name="Prigent S."/>
            <person name="Ji B."/>
            <person name="Dainat J."/>
            <person name="Nielsen K.F."/>
            <person name="Frisvad J.C."/>
            <person name="Workman M."/>
            <person name="Nielsen J."/>
        </authorList>
    </citation>
    <scope>NUCLEOTIDE SEQUENCE [LARGE SCALE GENOMIC DNA]</scope>
    <source>
        <strain evidence="4">IBT 14082</strain>
    </source>
</reference>
<keyword evidence="4" id="KW-1185">Reference proteome</keyword>
<dbReference type="STRING" id="254877.A0A1V6SAY1"/>
<sequence length="428" mass="47154">MSIKNIFLLLVGLVRAQTFLTSTLTNSRTPLPTSATSAEAPSYVDPAQIGTFNLSTVNNTNPADFAFLTRHEDELLPNRTTQIRHGSKLRRLHPGTPIEISAAINGSIQDIDSFMYECGIAGLMIVKDGAIRLEKYQYGNMPSSLNVVQSVTKSFLTTAIGIAIKRKIFTLNAPVSEYVPELAGTPYGPVLLQNLADMTAGVEPPNGTDVPDLFTDIYPRTDPEAVLDFFKTYQKVAEPGEAFSYHDENYYVLALSLTRAVKVPLEDWVTEHIWEPSGMEYDGYMRTTGAYQVDGHGGLAITLQDMARFGLFVLESFHGKTGPDVPKRWFDNIADATTSTGVRAPGNNEDVPDAGYQTGWWTMPRGEETYRLGDDRAFAAMGTYDQAIYIIPNINAVIAMQSSYPVHYPGLFWYGQEFATAAALALKK</sequence>
<dbReference type="EMBL" id="MLQL01000079">
    <property type="protein sequence ID" value="OQE11187.1"/>
    <property type="molecule type" value="Genomic_DNA"/>
</dbReference>
<feature type="signal peptide" evidence="1">
    <location>
        <begin position="1"/>
        <end position="16"/>
    </location>
</feature>
<proteinExistence type="predicted"/>